<dbReference type="EMBL" id="CAXAMN010022918">
    <property type="protein sequence ID" value="CAK9073795.1"/>
    <property type="molecule type" value="Genomic_DNA"/>
</dbReference>
<evidence type="ECO:0000256" key="1">
    <source>
        <dbReference type="SAM" id="MobiDB-lite"/>
    </source>
</evidence>
<reference evidence="2 3" key="1">
    <citation type="submission" date="2024-02" db="EMBL/GenBank/DDBJ databases">
        <authorList>
            <person name="Chen Y."/>
            <person name="Shah S."/>
            <person name="Dougan E. K."/>
            <person name="Thang M."/>
            <person name="Chan C."/>
        </authorList>
    </citation>
    <scope>NUCLEOTIDE SEQUENCE [LARGE SCALE GENOMIC DNA]</scope>
</reference>
<evidence type="ECO:0000313" key="3">
    <source>
        <dbReference type="Proteomes" id="UP001642484"/>
    </source>
</evidence>
<evidence type="ECO:0000313" key="2">
    <source>
        <dbReference type="EMBL" id="CAK9073795.1"/>
    </source>
</evidence>
<accession>A0ABP0PCM3</accession>
<protein>
    <submittedName>
        <fullName evidence="2">Uncharacterized protein</fullName>
    </submittedName>
</protein>
<feature type="region of interest" description="Disordered" evidence="1">
    <location>
        <begin position="453"/>
        <end position="515"/>
    </location>
</feature>
<organism evidence="2 3">
    <name type="scientific">Durusdinium trenchii</name>
    <dbReference type="NCBI Taxonomy" id="1381693"/>
    <lineage>
        <taxon>Eukaryota</taxon>
        <taxon>Sar</taxon>
        <taxon>Alveolata</taxon>
        <taxon>Dinophyceae</taxon>
        <taxon>Suessiales</taxon>
        <taxon>Symbiodiniaceae</taxon>
        <taxon>Durusdinium</taxon>
    </lineage>
</organism>
<sequence length="874" mass="97241">MQANISGKSDLLFQFLSINSNANASSQGCHHFGLAAVFKTEWAATLAQVQVNAMNYWMDRLRHASADHCEGAVRTAIDSTAPLTFDLPDATQNETGLCTRALQDIQKSLWSRVVDISKSMIDLKSAVEKAKNLVSTLTEVRQSISNKEPVTETIVKRVQALSSIKDCKKLLTESEGLSEADASARDSLTQAWDQFQPHVPDVQAEFSKFVKFMNKQWHPGQDGTDFEAGEISLLLSEHETGLLFAEIGRACYAGLVECYVTQGTTLAEQTIALMMSNFIRTLASWTETSKQDPSVPEGLEVTVEAIENPTGAILQPYLSLYVRIKSLDMKILEELLPEKHGLAVTFLSTFEKTVKAYLTTVEHDVEESLEGLKQYRDIIPASESWDIDPVMWNFEDFRAVAAKVLTYLAVGDYIIHSDHERYKEKGALGKVMQFVGSVGMSKADLPAEVLKRLESKPEPEPAPKAMTKARAAPKRKKTAKTQPEQDGDEDQEEENKRLKREPAVEKTELSEPMGEVQVDATRTIRESIFRKLVEALGHSLSGDVGADGIFIPPVPGELMQGLPNCYSYWPLCAGHVDWTTFVDFTNVAAAGGANSLATLFYGPQSLLEHLGRRNLSVHGKSYDVPGYAVFANTWLSNHVKNWYGREVLASMDQSAGWQQRWTSFKWLLLQKTKIVEEASPVISFPSWHLDSQEADPCWSFDPSALPLADWIALQDEEDPRVALERFSLEVSEELGPKYALEYEELQLAVRLVDWLVATEGCQNFKPHQAQRLFHSEGLWQTLRSRLMRAWRSIWGQESVDRVAQAVLKRLMEPTEVSASPVECVGLQTYVALCEAGWAGGCLDVPGCAWTPDPSTPSVSRTDAKVLASCKPNEI</sequence>
<feature type="compositionally biased region" description="Basic and acidic residues" evidence="1">
    <location>
        <begin position="494"/>
        <end position="509"/>
    </location>
</feature>
<name>A0ABP0PCM3_9DINO</name>
<comment type="caution">
    <text evidence="2">The sequence shown here is derived from an EMBL/GenBank/DDBJ whole genome shotgun (WGS) entry which is preliminary data.</text>
</comment>
<proteinExistence type="predicted"/>
<dbReference type="Proteomes" id="UP001642484">
    <property type="component" value="Unassembled WGS sequence"/>
</dbReference>
<gene>
    <name evidence="2" type="ORF">CCMP2556_LOCUS36359</name>
</gene>
<keyword evidence="3" id="KW-1185">Reference proteome</keyword>